<dbReference type="EMBL" id="JALIDZ010000003">
    <property type="protein sequence ID" value="MCT8971437.1"/>
    <property type="molecule type" value="Genomic_DNA"/>
</dbReference>
<feature type="domain" description="CBS" evidence="4">
    <location>
        <begin position="1"/>
        <end position="51"/>
    </location>
</feature>
<dbReference type="InterPro" id="IPR046342">
    <property type="entry name" value="CBS_dom_sf"/>
</dbReference>
<dbReference type="PROSITE" id="PS50914">
    <property type="entry name" value="BON"/>
    <property type="match status" value="1"/>
</dbReference>
<feature type="domain" description="BON" evidence="3">
    <location>
        <begin position="143"/>
        <end position="211"/>
    </location>
</feature>
<dbReference type="SMART" id="SM00116">
    <property type="entry name" value="CBS"/>
    <property type="match status" value="2"/>
</dbReference>
<evidence type="ECO:0000259" key="4">
    <source>
        <dbReference type="PROSITE" id="PS51371"/>
    </source>
</evidence>
<comment type="caution">
    <text evidence="5">The sequence shown here is derived from an EMBL/GenBank/DDBJ whole genome shotgun (WGS) entry which is preliminary data.</text>
</comment>
<evidence type="ECO:0000313" key="6">
    <source>
        <dbReference type="Proteomes" id="UP001320898"/>
    </source>
</evidence>
<evidence type="ECO:0000256" key="2">
    <source>
        <dbReference type="PROSITE-ProRule" id="PRU00703"/>
    </source>
</evidence>
<dbReference type="AlphaFoldDB" id="A0AAW5QWA7"/>
<dbReference type="SUPFAM" id="SSF54631">
    <property type="entry name" value="CBS-domain pair"/>
    <property type="match status" value="1"/>
</dbReference>
<dbReference type="InterPro" id="IPR007055">
    <property type="entry name" value="BON_dom"/>
</dbReference>
<organism evidence="5 6">
    <name type="scientific">Microbaculum marinisediminis</name>
    <dbReference type="NCBI Taxonomy" id="2931392"/>
    <lineage>
        <taxon>Bacteria</taxon>
        <taxon>Pseudomonadati</taxon>
        <taxon>Pseudomonadota</taxon>
        <taxon>Alphaproteobacteria</taxon>
        <taxon>Hyphomicrobiales</taxon>
        <taxon>Tepidamorphaceae</taxon>
        <taxon>Microbaculum</taxon>
    </lineage>
</organism>
<reference evidence="5 6" key="1">
    <citation type="submission" date="2022-04" db="EMBL/GenBank/DDBJ databases">
        <authorList>
            <person name="Ye Y.-Q."/>
            <person name="Du Z.-J."/>
        </authorList>
    </citation>
    <scope>NUCLEOTIDE SEQUENCE [LARGE SCALE GENOMIC DNA]</scope>
    <source>
        <strain evidence="5 6">A6E488</strain>
    </source>
</reference>
<dbReference type="Gene3D" id="3.10.580.10">
    <property type="entry name" value="CBS-domain"/>
    <property type="match status" value="1"/>
</dbReference>
<dbReference type="CDD" id="cd04586">
    <property type="entry name" value="CBS_pair_BON_assoc"/>
    <property type="match status" value="1"/>
</dbReference>
<dbReference type="RefSeq" id="WP_261615018.1">
    <property type="nucleotide sequence ID" value="NZ_JALIDZ010000003.1"/>
</dbReference>
<feature type="non-terminal residue" evidence="5">
    <location>
        <position position="1"/>
    </location>
</feature>
<dbReference type="InterPro" id="IPR017080">
    <property type="entry name" value="UCP036990_CBS_BON"/>
</dbReference>
<dbReference type="InterPro" id="IPR000644">
    <property type="entry name" value="CBS_dom"/>
</dbReference>
<dbReference type="SMART" id="SM00749">
    <property type="entry name" value="BON"/>
    <property type="match status" value="1"/>
</dbReference>
<evidence type="ECO:0000256" key="1">
    <source>
        <dbReference type="ARBA" id="ARBA00023122"/>
    </source>
</evidence>
<feature type="domain" description="CBS" evidence="4">
    <location>
        <begin position="81"/>
        <end position="137"/>
    </location>
</feature>
<dbReference type="PROSITE" id="PS51371">
    <property type="entry name" value="CBS"/>
    <property type="match status" value="2"/>
</dbReference>
<dbReference type="Gene3D" id="3.30.1340.30">
    <property type="match status" value="1"/>
</dbReference>
<protein>
    <submittedName>
        <fullName evidence="5">CBS domain-containing protein</fullName>
    </submittedName>
</protein>
<dbReference type="PANTHER" id="PTHR43080">
    <property type="entry name" value="CBS DOMAIN-CONTAINING PROTEIN CBSX3, MITOCHONDRIAL"/>
    <property type="match status" value="1"/>
</dbReference>
<dbReference type="Proteomes" id="UP001320898">
    <property type="component" value="Unassembled WGS sequence"/>
</dbReference>
<evidence type="ECO:0000313" key="5">
    <source>
        <dbReference type="EMBL" id="MCT8971437.1"/>
    </source>
</evidence>
<dbReference type="Pfam" id="PF00571">
    <property type="entry name" value="CBS"/>
    <property type="match status" value="2"/>
</dbReference>
<dbReference type="Pfam" id="PF04972">
    <property type="entry name" value="BON"/>
    <property type="match status" value="1"/>
</dbReference>
<accession>A0AAW5QWA7</accession>
<dbReference type="PANTHER" id="PTHR43080:SF26">
    <property type="entry name" value="REGULATORY PROTEIN"/>
    <property type="match status" value="1"/>
</dbReference>
<gene>
    <name evidence="5" type="ORF">MUB46_06150</name>
</gene>
<keyword evidence="6" id="KW-1185">Reference proteome</keyword>
<keyword evidence="1 2" id="KW-0129">CBS domain</keyword>
<name>A0AAW5QWA7_9HYPH</name>
<dbReference type="InterPro" id="IPR051257">
    <property type="entry name" value="Diverse_CBS-Domain"/>
</dbReference>
<evidence type="ECO:0000259" key="3">
    <source>
        <dbReference type="PROSITE" id="PS50914"/>
    </source>
</evidence>
<sequence>VRVDATVADAAQLMLDHRISGLPVIDEQGSLVGMITERDLLRRVEVETNRERPHWLELLLGAGELAEEYVRTHTKRIEDVMTRDVVTVSSDTLLSEVVSLMERRDIKRIPVVRDGKVIGIVSRANILRALARRIDDKPPTAGDDLTVRRSVLEELEKHGWIPGGGLEIVARDGVVELRGTVGDERVRQAIRVAAESLPGVKQVEDRLHVAGTPPGWI</sequence>
<dbReference type="PIRSF" id="PIRSF036990">
    <property type="entry name" value="UCP036990_CBS_BON"/>
    <property type="match status" value="1"/>
</dbReference>
<dbReference type="InterPro" id="IPR014004">
    <property type="entry name" value="Transpt-assoc_nodulatn_dom_bac"/>
</dbReference>
<proteinExistence type="predicted"/>